<feature type="compositionally biased region" description="Basic and acidic residues" evidence="4">
    <location>
        <begin position="85"/>
        <end position="97"/>
    </location>
</feature>
<dbReference type="GO" id="GO:1990904">
    <property type="term" value="C:ribonucleoprotein complex"/>
    <property type="evidence" value="ECO:0007669"/>
    <property type="project" value="UniProtKB-KW"/>
</dbReference>
<dbReference type="Pfam" id="PF01423">
    <property type="entry name" value="LSM"/>
    <property type="match status" value="1"/>
</dbReference>
<keyword evidence="3" id="KW-0687">Ribonucleoprotein</keyword>
<dbReference type="Gene3D" id="2.30.30.100">
    <property type="match status" value="1"/>
</dbReference>
<protein>
    <submittedName>
        <fullName evidence="7">Like-Sm (LSM) domain containing protein, LSm4/SmD1/SmD3</fullName>
    </submittedName>
</protein>
<organism evidence="7 8">
    <name type="scientific">Kipferlia bialata</name>
    <dbReference type="NCBI Taxonomy" id="797122"/>
    <lineage>
        <taxon>Eukaryota</taxon>
        <taxon>Metamonada</taxon>
        <taxon>Carpediemonas-like organisms</taxon>
        <taxon>Kipferlia</taxon>
    </lineage>
</organism>
<dbReference type="EMBL" id="BDIP01000099">
    <property type="protein sequence ID" value="GIQ80066.1"/>
    <property type="molecule type" value="Genomic_DNA"/>
</dbReference>
<evidence type="ECO:0000256" key="3">
    <source>
        <dbReference type="ARBA" id="ARBA00023274"/>
    </source>
</evidence>
<dbReference type="PANTHER" id="PTHR23338">
    <property type="entry name" value="SMALL NUCLEAR RIBONUCLEOPROTEIN SM"/>
    <property type="match status" value="1"/>
</dbReference>
<dbReference type="InterPro" id="IPR001163">
    <property type="entry name" value="Sm_dom_euk/arc"/>
</dbReference>
<evidence type="ECO:0000256" key="2">
    <source>
        <dbReference type="ARBA" id="ARBA00023242"/>
    </source>
</evidence>
<proteinExistence type="predicted"/>
<feature type="compositionally biased region" description="Basic residues" evidence="4">
    <location>
        <begin position="98"/>
        <end position="109"/>
    </location>
</feature>
<dbReference type="Proteomes" id="UP000265618">
    <property type="component" value="Unassembled WGS sequence"/>
</dbReference>
<evidence type="ECO:0000313" key="6">
    <source>
        <dbReference type="EMBL" id="GIQ80066.1"/>
    </source>
</evidence>
<keyword evidence="8" id="KW-1185">Reference proteome</keyword>
<feature type="domain" description="Sm" evidence="5">
    <location>
        <begin position="2"/>
        <end position="74"/>
    </location>
</feature>
<comment type="subcellular location">
    <subcellularLocation>
        <location evidence="1">Nucleus</location>
    </subcellularLocation>
</comment>
<evidence type="ECO:0000313" key="7">
    <source>
        <dbReference type="EMBL" id="GIQ82607.1"/>
    </source>
</evidence>
<dbReference type="GO" id="GO:0005634">
    <property type="term" value="C:nucleus"/>
    <property type="evidence" value="ECO:0007669"/>
    <property type="project" value="UniProtKB-SubCell"/>
</dbReference>
<keyword evidence="2" id="KW-0539">Nucleus</keyword>
<evidence type="ECO:0000259" key="5">
    <source>
        <dbReference type="PROSITE" id="PS52002"/>
    </source>
</evidence>
<dbReference type="InterPro" id="IPR027141">
    <property type="entry name" value="LSm4/Sm_D1/D3"/>
</dbReference>
<dbReference type="GO" id="GO:0003723">
    <property type="term" value="F:RNA binding"/>
    <property type="evidence" value="ECO:0007669"/>
    <property type="project" value="InterPro"/>
</dbReference>
<sequence>MKLVRFVQRLRNETVTLELKTGASVRGTVVGVDNAMSVTVRAARLTVPNKETKSIPLLVVRGTTIRNVLLSETLNLDVLLVDDRPKQARKSSADKGAKKGGYKGRNPRR</sequence>
<feature type="region of interest" description="Disordered" evidence="4">
    <location>
        <begin position="85"/>
        <end position="109"/>
    </location>
</feature>
<evidence type="ECO:0000256" key="1">
    <source>
        <dbReference type="ARBA" id="ARBA00004123"/>
    </source>
</evidence>
<dbReference type="GO" id="GO:0006396">
    <property type="term" value="P:RNA processing"/>
    <property type="evidence" value="ECO:0007669"/>
    <property type="project" value="InterPro"/>
</dbReference>
<dbReference type="SMART" id="SM00651">
    <property type="entry name" value="Sm"/>
    <property type="match status" value="1"/>
</dbReference>
<dbReference type="InterPro" id="IPR047575">
    <property type="entry name" value="Sm"/>
</dbReference>
<dbReference type="EMBL" id="BDIP01000753">
    <property type="protein sequence ID" value="GIQ82607.1"/>
    <property type="molecule type" value="Genomic_DNA"/>
</dbReference>
<accession>A0A9K3CTE6</accession>
<reference evidence="7 8" key="2">
    <citation type="journal article" date="2018" name="PLoS ONE">
        <title>The draft genome of Kipferlia bialata reveals reductive genome evolution in fornicate parasites.</title>
        <authorList>
            <person name="Tanifuji G."/>
            <person name="Takabayashi S."/>
            <person name="Kume K."/>
            <person name="Takagi M."/>
            <person name="Nakayama T."/>
            <person name="Kamikawa R."/>
            <person name="Inagaki Y."/>
            <person name="Hashimoto T."/>
        </authorList>
    </citation>
    <scope>NUCLEOTIDE SEQUENCE [LARGE SCALE GENOMIC DNA]</scope>
    <source>
        <strain evidence="7">NY0173</strain>
    </source>
</reference>
<comment type="caution">
    <text evidence="7">The sequence shown here is derived from an EMBL/GenBank/DDBJ whole genome shotgun (WGS) entry which is preliminary data.</text>
</comment>
<dbReference type="OrthoDB" id="9626941at2759"/>
<dbReference type="PROSITE" id="PS52002">
    <property type="entry name" value="SM"/>
    <property type="match status" value="1"/>
</dbReference>
<dbReference type="AlphaFoldDB" id="A0A9K3CTE6"/>
<evidence type="ECO:0000313" key="8">
    <source>
        <dbReference type="Proteomes" id="UP000265618"/>
    </source>
</evidence>
<reference evidence="7" key="1">
    <citation type="submission" date="2016-10" db="EMBL/GenBank/DDBJ databases">
        <authorList>
            <person name="Tanifuji G."/>
            <person name="Kume K."/>
            <person name="Nakayama T."/>
            <person name="Takabayashi S."/>
            <person name="Hashimoto T."/>
        </authorList>
    </citation>
    <scope>NUCLEOTIDE SEQUENCE</scope>
    <source>
        <strain evidence="7">NY0173</strain>
    </source>
</reference>
<name>A0A9K3CTE6_9EUKA</name>
<gene>
    <name evidence="6" type="ORF">KIPB_000802</name>
    <name evidence="7" type="ORF">KIPB_003772</name>
</gene>
<dbReference type="InterPro" id="IPR010920">
    <property type="entry name" value="LSM_dom_sf"/>
</dbReference>
<dbReference type="SUPFAM" id="SSF50182">
    <property type="entry name" value="Sm-like ribonucleoproteins"/>
    <property type="match status" value="1"/>
</dbReference>
<evidence type="ECO:0000256" key="4">
    <source>
        <dbReference type="SAM" id="MobiDB-lite"/>
    </source>
</evidence>